<evidence type="ECO:0000313" key="2">
    <source>
        <dbReference type="EMBL" id="CAE6345036.1"/>
    </source>
</evidence>
<feature type="transmembrane region" description="Helical" evidence="1">
    <location>
        <begin position="16"/>
        <end position="37"/>
    </location>
</feature>
<accession>A0A8H2W6U3</accession>
<reference evidence="2" key="1">
    <citation type="submission" date="2021-01" db="EMBL/GenBank/DDBJ databases">
        <authorList>
            <person name="Kaushik A."/>
        </authorList>
    </citation>
    <scope>NUCLEOTIDE SEQUENCE</scope>
    <source>
        <strain evidence="2">AG1-1A</strain>
    </source>
</reference>
<evidence type="ECO:0000256" key="1">
    <source>
        <dbReference type="SAM" id="Phobius"/>
    </source>
</evidence>
<keyword evidence="1" id="KW-0472">Membrane</keyword>
<dbReference type="AlphaFoldDB" id="A0A8H2W6U3"/>
<dbReference type="EMBL" id="CAJMWR010000102">
    <property type="protein sequence ID" value="CAE6345036.1"/>
    <property type="molecule type" value="Genomic_DNA"/>
</dbReference>
<feature type="transmembrane region" description="Helical" evidence="1">
    <location>
        <begin position="142"/>
        <end position="166"/>
    </location>
</feature>
<gene>
    <name evidence="2" type="ORF">RDB_LOCUS5746</name>
</gene>
<organism evidence="2 3">
    <name type="scientific">Rhizoctonia solani</name>
    <dbReference type="NCBI Taxonomy" id="456999"/>
    <lineage>
        <taxon>Eukaryota</taxon>
        <taxon>Fungi</taxon>
        <taxon>Dikarya</taxon>
        <taxon>Basidiomycota</taxon>
        <taxon>Agaricomycotina</taxon>
        <taxon>Agaricomycetes</taxon>
        <taxon>Cantharellales</taxon>
        <taxon>Ceratobasidiaceae</taxon>
        <taxon>Rhizoctonia</taxon>
    </lineage>
</organism>
<sequence>MWCDNCLLLLPLRGGAIAWAVLLGIYNLVGGILLLRYGQFLYFVYPEWFIYGGISMATGSIAVLNILSLSNRSYIWTRVCHFLWPVLLVISGVRGVVMILQLNKGQDKIAWECQNGRQVWGSSSQDAASNTVTMPGGICSTAFGSLFTAFIVGILIDIGFQLYMFFLNWRFCRRLEHYRDFKGPDMRGYYTA</sequence>
<evidence type="ECO:0000313" key="3">
    <source>
        <dbReference type="Proteomes" id="UP000663840"/>
    </source>
</evidence>
<keyword evidence="1" id="KW-1133">Transmembrane helix</keyword>
<proteinExistence type="predicted"/>
<keyword evidence="1" id="KW-0812">Transmembrane</keyword>
<comment type="caution">
    <text evidence="2">The sequence shown here is derived from an EMBL/GenBank/DDBJ whole genome shotgun (WGS) entry which is preliminary data.</text>
</comment>
<feature type="transmembrane region" description="Helical" evidence="1">
    <location>
        <begin position="82"/>
        <end position="102"/>
    </location>
</feature>
<dbReference type="Proteomes" id="UP000663840">
    <property type="component" value="Unassembled WGS sequence"/>
</dbReference>
<name>A0A8H2W6U3_9AGAM</name>
<protein>
    <submittedName>
        <fullName evidence="2">Uncharacterized protein</fullName>
    </submittedName>
</protein>
<feature type="transmembrane region" description="Helical" evidence="1">
    <location>
        <begin position="49"/>
        <end position="70"/>
    </location>
</feature>